<keyword evidence="1" id="KW-0812">Transmembrane</keyword>
<keyword evidence="1" id="KW-1133">Transmembrane helix</keyword>
<dbReference type="Proteomes" id="UP000475928">
    <property type="component" value="Unassembled WGS sequence"/>
</dbReference>
<reference evidence="2 3" key="1">
    <citation type="submission" date="2020-02" db="EMBL/GenBank/DDBJ databases">
        <title>Draft genome sequence of Lactococcus sp. Hs20B0-1.</title>
        <authorList>
            <person name="Noda S."/>
            <person name="Yuki M."/>
            <person name="Ohkuma M."/>
        </authorList>
    </citation>
    <scope>NUCLEOTIDE SEQUENCE [LARGE SCALE GENOMIC DNA]</scope>
    <source>
        <strain evidence="2 3">Hs20B0-1</strain>
    </source>
</reference>
<evidence type="ECO:0000313" key="3">
    <source>
        <dbReference type="Proteomes" id="UP000475928"/>
    </source>
</evidence>
<name>A0A6A0B6J4_9LACT</name>
<keyword evidence="3" id="KW-1185">Reference proteome</keyword>
<keyword evidence="1" id="KW-0472">Membrane</keyword>
<dbReference type="RefSeq" id="WP_172356823.1">
    <property type="nucleotide sequence ID" value="NZ_BLLH01000006.1"/>
</dbReference>
<feature type="transmembrane region" description="Helical" evidence="1">
    <location>
        <begin position="12"/>
        <end position="32"/>
    </location>
</feature>
<feature type="transmembrane region" description="Helical" evidence="1">
    <location>
        <begin position="104"/>
        <end position="129"/>
    </location>
</feature>
<evidence type="ECO:0008006" key="4">
    <source>
        <dbReference type="Google" id="ProtNLM"/>
    </source>
</evidence>
<gene>
    <name evidence="2" type="ORF">Hs20B_12800</name>
</gene>
<organism evidence="2 3">
    <name type="scientific">Pseudolactococcus insecticola</name>
    <dbReference type="NCBI Taxonomy" id="2709158"/>
    <lineage>
        <taxon>Bacteria</taxon>
        <taxon>Bacillati</taxon>
        <taxon>Bacillota</taxon>
        <taxon>Bacilli</taxon>
        <taxon>Lactobacillales</taxon>
        <taxon>Streptococcaceae</taxon>
        <taxon>Pseudolactococcus</taxon>
    </lineage>
</organism>
<protein>
    <recommendedName>
        <fullName evidence="4">DUF3592 domain-containing protein</fullName>
    </recommendedName>
</protein>
<comment type="caution">
    <text evidence="2">The sequence shown here is derived from an EMBL/GenBank/DDBJ whole genome shotgun (WGS) entry which is preliminary data.</text>
</comment>
<evidence type="ECO:0000313" key="2">
    <source>
        <dbReference type="EMBL" id="GFH40882.1"/>
    </source>
</evidence>
<evidence type="ECO:0000256" key="1">
    <source>
        <dbReference type="SAM" id="Phobius"/>
    </source>
</evidence>
<proteinExistence type="predicted"/>
<dbReference type="EMBL" id="BLLH01000006">
    <property type="protein sequence ID" value="GFH40882.1"/>
    <property type="molecule type" value="Genomic_DNA"/>
</dbReference>
<sequence>MTKLIQRVSRVILAFFALIFLFIGAMNFQRYLTEHKDPKTAVIGLIVRHDDEKVVRYQYKGKTYSTAPVANVLKNFGKVGTRPKVYVNNHHPEKIYMKAGATGLLILSSVMIGWALLIGLVLFFEFWFIHQLKEMRATSDENIENEITSQTNKKE</sequence>
<accession>A0A6A0B6J4</accession>
<dbReference type="AlphaFoldDB" id="A0A6A0B6J4"/>